<organism evidence="3 4">
    <name type="scientific">Geothermobacter ehrlichii</name>
    <dbReference type="NCBI Taxonomy" id="213224"/>
    <lineage>
        <taxon>Bacteria</taxon>
        <taxon>Pseudomonadati</taxon>
        <taxon>Thermodesulfobacteriota</taxon>
        <taxon>Desulfuromonadia</taxon>
        <taxon>Desulfuromonadales</taxon>
        <taxon>Geothermobacteraceae</taxon>
        <taxon>Geothermobacter</taxon>
    </lineage>
</organism>
<dbReference type="Proteomes" id="UP000324159">
    <property type="component" value="Unassembled WGS sequence"/>
</dbReference>
<dbReference type="GO" id="GO:0008276">
    <property type="term" value="F:protein methyltransferase activity"/>
    <property type="evidence" value="ECO:0007669"/>
    <property type="project" value="TreeGrafter"/>
</dbReference>
<keyword evidence="4" id="KW-1185">Reference proteome</keyword>
<dbReference type="AlphaFoldDB" id="A0A5D3WLW4"/>
<evidence type="ECO:0000256" key="1">
    <source>
        <dbReference type="ARBA" id="ARBA00022603"/>
    </source>
</evidence>
<evidence type="ECO:0000313" key="3">
    <source>
        <dbReference type="EMBL" id="TYO99483.1"/>
    </source>
</evidence>
<comment type="caution">
    <text evidence="3">The sequence shown here is derived from an EMBL/GenBank/DDBJ whole genome shotgun (WGS) entry which is preliminary data.</text>
</comment>
<evidence type="ECO:0000256" key="2">
    <source>
        <dbReference type="ARBA" id="ARBA00022679"/>
    </source>
</evidence>
<dbReference type="InterPro" id="IPR029063">
    <property type="entry name" value="SAM-dependent_MTases_sf"/>
</dbReference>
<dbReference type="OrthoDB" id="9785995at2"/>
<keyword evidence="2 3" id="KW-0808">Transferase</keyword>
<reference evidence="3 4" key="1">
    <citation type="submission" date="2019-07" db="EMBL/GenBank/DDBJ databases">
        <title>Genomic Encyclopedia of Type Strains, Phase IV (KMG-IV): sequencing the most valuable type-strain genomes for metagenomic binning, comparative biology and taxonomic classification.</title>
        <authorList>
            <person name="Goeker M."/>
        </authorList>
    </citation>
    <scope>NUCLEOTIDE SEQUENCE [LARGE SCALE GENOMIC DNA]</scope>
    <source>
        <strain evidence="3 4">SS015</strain>
    </source>
</reference>
<dbReference type="EMBL" id="VNIB01000002">
    <property type="protein sequence ID" value="TYO99483.1"/>
    <property type="molecule type" value="Genomic_DNA"/>
</dbReference>
<gene>
    <name evidence="3" type="ORF">EDC39_1025</name>
</gene>
<proteinExistence type="predicted"/>
<dbReference type="SUPFAM" id="SSF53335">
    <property type="entry name" value="S-adenosyl-L-methionine-dependent methyltransferases"/>
    <property type="match status" value="1"/>
</dbReference>
<accession>A0A5D3WLW4</accession>
<keyword evidence="3" id="KW-0687">Ribonucleoprotein</keyword>
<dbReference type="InterPro" id="IPR050078">
    <property type="entry name" value="Ribosomal_L11_MeTrfase_PrmA"/>
</dbReference>
<sequence length="191" mass="20767">MLTIGNRFRILSPEEEAPGDDRIPLVIAKGAFGSGEHETTASCLEILEELPEITGARVLDLGSGTGILAIAALKLGAAEAVCVDISPDAIRTSRHNCALNGLDSRIRHIAGTLDEAPRTGFDLVLANIYGDLLLDLADGLVAHTRPKGRLLLSGMLWEYHFDVRRRFEALGCQVLKRRMLEEFATLLVQKP</sequence>
<name>A0A5D3WLW4_9BACT</name>
<evidence type="ECO:0000313" key="4">
    <source>
        <dbReference type="Proteomes" id="UP000324159"/>
    </source>
</evidence>
<dbReference type="PANTHER" id="PTHR43648:SF1">
    <property type="entry name" value="ELECTRON TRANSFER FLAVOPROTEIN BETA SUBUNIT LYSINE METHYLTRANSFERASE"/>
    <property type="match status" value="1"/>
</dbReference>
<dbReference type="Gene3D" id="3.40.50.150">
    <property type="entry name" value="Vaccinia Virus protein VP39"/>
    <property type="match status" value="1"/>
</dbReference>
<keyword evidence="1 3" id="KW-0489">Methyltransferase</keyword>
<keyword evidence="3" id="KW-0689">Ribosomal protein</keyword>
<dbReference type="CDD" id="cd02440">
    <property type="entry name" value="AdoMet_MTases"/>
    <property type="match status" value="1"/>
</dbReference>
<dbReference type="PANTHER" id="PTHR43648">
    <property type="entry name" value="ELECTRON TRANSFER FLAVOPROTEIN BETA SUBUNIT LYSINE METHYLTRANSFERASE"/>
    <property type="match status" value="1"/>
</dbReference>
<protein>
    <submittedName>
        <fullName evidence="3">[LSU ribosomal protein L11P]-lysine N-methyltransferase</fullName>
    </submittedName>
</protein>
<dbReference type="GO" id="GO:0005840">
    <property type="term" value="C:ribosome"/>
    <property type="evidence" value="ECO:0007669"/>
    <property type="project" value="UniProtKB-KW"/>
</dbReference>
<dbReference type="RefSeq" id="WP_148894634.1">
    <property type="nucleotide sequence ID" value="NZ_VNIB01000002.1"/>
</dbReference>
<dbReference type="GO" id="GO:0032259">
    <property type="term" value="P:methylation"/>
    <property type="evidence" value="ECO:0007669"/>
    <property type="project" value="UniProtKB-KW"/>
</dbReference>
<dbReference type="Pfam" id="PF06325">
    <property type="entry name" value="PrmA"/>
    <property type="match status" value="1"/>
</dbReference>